<feature type="domain" description="HPr" evidence="4">
    <location>
        <begin position="1"/>
        <end position="85"/>
    </location>
</feature>
<organism evidence="5">
    <name type="scientific">bioreactor metagenome</name>
    <dbReference type="NCBI Taxonomy" id="1076179"/>
    <lineage>
        <taxon>unclassified sequences</taxon>
        <taxon>metagenomes</taxon>
        <taxon>ecological metagenomes</taxon>
    </lineage>
</organism>
<evidence type="ECO:0000259" key="4">
    <source>
        <dbReference type="PROSITE" id="PS51350"/>
    </source>
</evidence>
<dbReference type="EMBL" id="VSSQ01036829">
    <property type="protein sequence ID" value="MPM89401.1"/>
    <property type="molecule type" value="Genomic_DNA"/>
</dbReference>
<reference evidence="5" key="1">
    <citation type="submission" date="2019-08" db="EMBL/GenBank/DDBJ databases">
        <authorList>
            <person name="Kucharzyk K."/>
            <person name="Murdoch R.W."/>
            <person name="Higgins S."/>
            <person name="Loffler F."/>
        </authorList>
    </citation>
    <scope>NUCLEOTIDE SEQUENCE</scope>
</reference>
<dbReference type="Pfam" id="PF00381">
    <property type="entry name" value="PTS-HPr"/>
    <property type="match status" value="1"/>
</dbReference>
<dbReference type="InterPro" id="IPR050399">
    <property type="entry name" value="HPr"/>
</dbReference>
<dbReference type="PROSITE" id="PS00589">
    <property type="entry name" value="PTS_HPR_SER"/>
    <property type="match status" value="1"/>
</dbReference>
<keyword evidence="2" id="KW-0963">Cytoplasm</keyword>
<evidence type="ECO:0000256" key="1">
    <source>
        <dbReference type="ARBA" id="ARBA00004496"/>
    </source>
</evidence>
<protein>
    <submittedName>
        <fullName evidence="5">HPr-like protein Crh</fullName>
    </submittedName>
</protein>
<dbReference type="PROSITE" id="PS51350">
    <property type="entry name" value="PTS_HPR_DOM"/>
    <property type="match status" value="1"/>
</dbReference>
<dbReference type="Gene3D" id="3.30.1340.10">
    <property type="entry name" value="HPr-like"/>
    <property type="match status" value="1"/>
</dbReference>
<dbReference type="InterPro" id="IPR002114">
    <property type="entry name" value="PTS_HPr_Ser_P_site"/>
</dbReference>
<dbReference type="GO" id="GO:0009401">
    <property type="term" value="P:phosphoenolpyruvate-dependent sugar phosphotransferase system"/>
    <property type="evidence" value="ECO:0007669"/>
    <property type="project" value="UniProtKB-KW"/>
</dbReference>
<evidence type="ECO:0000313" key="5">
    <source>
        <dbReference type="EMBL" id="MPM89401.1"/>
    </source>
</evidence>
<keyword evidence="3" id="KW-0598">Phosphotransferase system</keyword>
<dbReference type="NCBIfam" id="TIGR01003">
    <property type="entry name" value="PTS_HPr_family"/>
    <property type="match status" value="1"/>
</dbReference>
<proteinExistence type="predicted"/>
<sequence>MFEKQAVVKNKIGLHARPAAKVVAEGNKFKSNMVIKKDEREVNMKSLLGVLSLGAMCGDMVIVQAEGEDEIEAVEAVVKLIEIVE</sequence>
<dbReference type="AlphaFoldDB" id="A0A645DJH7"/>
<dbReference type="InterPro" id="IPR001020">
    <property type="entry name" value="PTS_HPr_His_P_site"/>
</dbReference>
<dbReference type="PROSITE" id="PS00369">
    <property type="entry name" value="PTS_HPR_HIS"/>
    <property type="match status" value="1"/>
</dbReference>
<name>A0A645DJH7_9ZZZZ</name>
<dbReference type="PRINTS" id="PR00107">
    <property type="entry name" value="PHOSPHOCPHPR"/>
</dbReference>
<accession>A0A645DJH7</accession>
<comment type="subcellular location">
    <subcellularLocation>
        <location evidence="1">Cytoplasm</location>
    </subcellularLocation>
</comment>
<dbReference type="SUPFAM" id="SSF55594">
    <property type="entry name" value="HPr-like"/>
    <property type="match status" value="1"/>
</dbReference>
<dbReference type="GO" id="GO:0005737">
    <property type="term" value="C:cytoplasm"/>
    <property type="evidence" value="ECO:0007669"/>
    <property type="project" value="UniProtKB-SubCell"/>
</dbReference>
<gene>
    <name evidence="5" type="primary">crh_10</name>
    <name evidence="5" type="ORF">SDC9_136510</name>
</gene>
<dbReference type="InterPro" id="IPR000032">
    <property type="entry name" value="HPr-like"/>
</dbReference>
<evidence type="ECO:0000256" key="3">
    <source>
        <dbReference type="ARBA" id="ARBA00022683"/>
    </source>
</evidence>
<dbReference type="PANTHER" id="PTHR33705:SF2">
    <property type="entry name" value="PHOSPHOCARRIER PROTEIN NPR"/>
    <property type="match status" value="1"/>
</dbReference>
<dbReference type="PANTHER" id="PTHR33705">
    <property type="entry name" value="PHOSPHOCARRIER PROTEIN HPR"/>
    <property type="match status" value="1"/>
</dbReference>
<dbReference type="InterPro" id="IPR035895">
    <property type="entry name" value="HPr-like_sf"/>
</dbReference>
<evidence type="ECO:0000256" key="2">
    <source>
        <dbReference type="ARBA" id="ARBA00022490"/>
    </source>
</evidence>
<comment type="caution">
    <text evidence="5">The sequence shown here is derived from an EMBL/GenBank/DDBJ whole genome shotgun (WGS) entry which is preliminary data.</text>
</comment>
<dbReference type="CDD" id="cd00367">
    <property type="entry name" value="PTS-HPr_like"/>
    <property type="match status" value="1"/>
</dbReference>